<organism evidence="10 11">
    <name type="scientific">Fundulus heteroclitus</name>
    <name type="common">Killifish</name>
    <name type="synonym">Mummichog</name>
    <dbReference type="NCBI Taxonomy" id="8078"/>
    <lineage>
        <taxon>Eukaryota</taxon>
        <taxon>Metazoa</taxon>
        <taxon>Chordata</taxon>
        <taxon>Craniata</taxon>
        <taxon>Vertebrata</taxon>
        <taxon>Euteleostomi</taxon>
        <taxon>Actinopterygii</taxon>
        <taxon>Neopterygii</taxon>
        <taxon>Teleostei</taxon>
        <taxon>Neoteleostei</taxon>
        <taxon>Acanthomorphata</taxon>
        <taxon>Ovalentaria</taxon>
        <taxon>Atherinomorphae</taxon>
        <taxon>Cyprinodontiformes</taxon>
        <taxon>Fundulidae</taxon>
        <taxon>Fundulus</taxon>
    </lineage>
</organism>
<dbReference type="GeneID" id="105928410"/>
<reference evidence="10" key="1">
    <citation type="submission" date="2025-08" db="UniProtKB">
        <authorList>
            <consortium name="Ensembl"/>
        </authorList>
    </citation>
    <scope>IDENTIFICATION</scope>
</reference>
<feature type="chain" id="PRO_5018593101" evidence="8">
    <location>
        <begin position="28"/>
        <end position="166"/>
    </location>
</feature>
<dbReference type="SUPFAM" id="SSF57196">
    <property type="entry name" value="EGF/Laminin"/>
    <property type="match status" value="1"/>
</dbReference>
<evidence type="ECO:0000256" key="6">
    <source>
        <dbReference type="PROSITE-ProRule" id="PRU00076"/>
    </source>
</evidence>
<keyword evidence="2" id="KW-0964">Secreted</keyword>
<dbReference type="CTD" id="255324"/>
<dbReference type="Ensembl" id="ENSFHET00000008494.1">
    <property type="protein sequence ID" value="ENSFHEP00000024163.1"/>
    <property type="gene ID" value="ENSFHEG00000005556.1"/>
</dbReference>
<keyword evidence="7" id="KW-0472">Membrane</keyword>
<comment type="subcellular location">
    <subcellularLocation>
        <location evidence="1">Secreted</location>
    </subcellularLocation>
</comment>
<evidence type="ECO:0000256" key="5">
    <source>
        <dbReference type="ARBA" id="ARBA00023157"/>
    </source>
</evidence>
<keyword evidence="4 8" id="KW-0732">Signal</keyword>
<evidence type="ECO:0000256" key="1">
    <source>
        <dbReference type="ARBA" id="ARBA00004613"/>
    </source>
</evidence>
<keyword evidence="3 6" id="KW-0245">EGF-like domain</keyword>
<dbReference type="GeneTree" id="ENSGT00730000113053"/>
<dbReference type="PROSITE" id="PS50026">
    <property type="entry name" value="EGF_3"/>
    <property type="match status" value="1"/>
</dbReference>
<dbReference type="GO" id="GO:0008284">
    <property type="term" value="P:positive regulation of cell population proliferation"/>
    <property type="evidence" value="ECO:0007669"/>
    <property type="project" value="TreeGrafter"/>
</dbReference>
<feature type="domain" description="EGF-like" evidence="9">
    <location>
        <begin position="66"/>
        <end position="107"/>
    </location>
</feature>
<dbReference type="OrthoDB" id="9411915at2759"/>
<dbReference type="AlphaFoldDB" id="A0A3Q2QAQ5"/>
<feature type="transmembrane region" description="Helical" evidence="7">
    <location>
        <begin position="124"/>
        <end position="146"/>
    </location>
</feature>
<feature type="signal peptide" evidence="8">
    <location>
        <begin position="1"/>
        <end position="27"/>
    </location>
</feature>
<comment type="caution">
    <text evidence="6">Lacks conserved residue(s) required for the propagation of feature annotation.</text>
</comment>
<reference evidence="10" key="2">
    <citation type="submission" date="2025-09" db="UniProtKB">
        <authorList>
            <consortium name="Ensembl"/>
        </authorList>
    </citation>
    <scope>IDENTIFICATION</scope>
</reference>
<dbReference type="GO" id="GO:0005154">
    <property type="term" value="F:epidermal growth factor receptor binding"/>
    <property type="evidence" value="ECO:0007669"/>
    <property type="project" value="TreeGrafter"/>
</dbReference>
<dbReference type="GO" id="GO:0008083">
    <property type="term" value="F:growth factor activity"/>
    <property type="evidence" value="ECO:0007669"/>
    <property type="project" value="TreeGrafter"/>
</dbReference>
<dbReference type="InterPro" id="IPR000742">
    <property type="entry name" value="EGF"/>
</dbReference>
<dbReference type="Pfam" id="PF00008">
    <property type="entry name" value="EGF"/>
    <property type="match status" value="1"/>
</dbReference>
<accession>A0A3Q2QAQ5</accession>
<dbReference type="PANTHER" id="PTHR10740">
    <property type="entry name" value="TRANSFORMING GROWTH FACTOR ALPHA"/>
    <property type="match status" value="1"/>
</dbReference>
<evidence type="ECO:0000256" key="4">
    <source>
        <dbReference type="ARBA" id="ARBA00022729"/>
    </source>
</evidence>
<name>A0A3Q2QAQ5_FUNHE</name>
<dbReference type="PANTHER" id="PTHR10740:SF14">
    <property type="entry name" value="EGF-LIKE DOMAIN-CONTAINING PROTEIN"/>
    <property type="match status" value="1"/>
</dbReference>
<dbReference type="STRING" id="8078.ENSFHEP00000024163"/>
<evidence type="ECO:0000256" key="2">
    <source>
        <dbReference type="ARBA" id="ARBA00022525"/>
    </source>
</evidence>
<dbReference type="GO" id="GO:0005615">
    <property type="term" value="C:extracellular space"/>
    <property type="evidence" value="ECO:0007669"/>
    <property type="project" value="TreeGrafter"/>
</dbReference>
<evidence type="ECO:0000256" key="8">
    <source>
        <dbReference type="SAM" id="SignalP"/>
    </source>
</evidence>
<evidence type="ECO:0000256" key="7">
    <source>
        <dbReference type="SAM" id="Phobius"/>
    </source>
</evidence>
<keyword evidence="7" id="KW-1133">Transmembrane helix</keyword>
<keyword evidence="11" id="KW-1185">Reference proteome</keyword>
<dbReference type="GO" id="GO:0045840">
    <property type="term" value="P:positive regulation of mitotic nuclear division"/>
    <property type="evidence" value="ECO:0007669"/>
    <property type="project" value="TreeGrafter"/>
</dbReference>
<evidence type="ECO:0000256" key="3">
    <source>
        <dbReference type="ARBA" id="ARBA00022536"/>
    </source>
</evidence>
<feature type="disulfide bond" evidence="6">
    <location>
        <begin position="97"/>
        <end position="106"/>
    </location>
</feature>
<evidence type="ECO:0000313" key="10">
    <source>
        <dbReference type="Ensembl" id="ENSFHEP00000024163.1"/>
    </source>
</evidence>
<sequence>MFTQRCTYLSKVLAFTVTVSLLLATAAKPEVLSDDTLATGSPSLSDLPLTDHTINSSIGEAEAQALIRPCGDENDKYCLHGGTCVLPQDSNQTSCHCKPSYSGQRCEILVDLNVFYQPFGAENVIGIICGVIMVLIVLGLAICCFVKRRRVKSAPLIKTTGSENSV</sequence>
<dbReference type="Proteomes" id="UP000265000">
    <property type="component" value="Unplaced"/>
</dbReference>
<dbReference type="SMART" id="SM00181">
    <property type="entry name" value="EGF"/>
    <property type="match status" value="1"/>
</dbReference>
<dbReference type="Gene3D" id="2.10.25.10">
    <property type="entry name" value="Laminin"/>
    <property type="match status" value="1"/>
</dbReference>
<dbReference type="GO" id="GO:0007173">
    <property type="term" value="P:epidermal growth factor receptor signaling pathway"/>
    <property type="evidence" value="ECO:0007669"/>
    <property type="project" value="TreeGrafter"/>
</dbReference>
<evidence type="ECO:0000313" key="11">
    <source>
        <dbReference type="Proteomes" id="UP000265000"/>
    </source>
</evidence>
<proteinExistence type="predicted"/>
<feature type="disulfide bond" evidence="6">
    <location>
        <begin position="78"/>
        <end position="95"/>
    </location>
</feature>
<protein>
    <submittedName>
        <fullName evidence="10">Epithelial mitogen homolog (mouse)</fullName>
    </submittedName>
</protein>
<evidence type="ECO:0000259" key="9">
    <source>
        <dbReference type="PROSITE" id="PS50026"/>
    </source>
</evidence>
<keyword evidence="5 6" id="KW-1015">Disulfide bond</keyword>
<keyword evidence="7" id="KW-0812">Transmembrane</keyword>
<dbReference type="PROSITE" id="PS00022">
    <property type="entry name" value="EGF_1"/>
    <property type="match status" value="1"/>
</dbReference>